<dbReference type="Pfam" id="PF06258">
    <property type="entry name" value="Mito_fiss_Elm1"/>
    <property type="match status" value="1"/>
</dbReference>
<dbReference type="PANTHER" id="PTHR33986:SF15">
    <property type="entry name" value="MITOCHONDRIAL FISSION PROTEIN ELM1"/>
    <property type="match status" value="1"/>
</dbReference>
<organism evidence="1 2">
    <name type="scientific">Hyphobacterium vulgare</name>
    <dbReference type="NCBI Taxonomy" id="1736751"/>
    <lineage>
        <taxon>Bacteria</taxon>
        <taxon>Pseudomonadati</taxon>
        <taxon>Pseudomonadota</taxon>
        <taxon>Alphaproteobacteria</taxon>
        <taxon>Maricaulales</taxon>
        <taxon>Maricaulaceae</taxon>
        <taxon>Hyphobacterium</taxon>
    </lineage>
</organism>
<evidence type="ECO:0000313" key="2">
    <source>
        <dbReference type="Proteomes" id="UP001595379"/>
    </source>
</evidence>
<gene>
    <name evidence="1" type="ORF">ACFOOR_12455</name>
</gene>
<dbReference type="InterPro" id="IPR009367">
    <property type="entry name" value="Elm1-like"/>
</dbReference>
<dbReference type="Proteomes" id="UP001595379">
    <property type="component" value="Unassembled WGS sequence"/>
</dbReference>
<protein>
    <submittedName>
        <fullName evidence="1">Mitochondrial fission ELM1 family protein</fullName>
    </submittedName>
</protein>
<comment type="caution">
    <text evidence="1">The sequence shown here is derived from an EMBL/GenBank/DDBJ whole genome shotgun (WGS) entry which is preliminary data.</text>
</comment>
<evidence type="ECO:0000313" key="1">
    <source>
        <dbReference type="EMBL" id="MFC2926921.1"/>
    </source>
</evidence>
<name>A0ABV6ZZQ6_9PROT</name>
<accession>A0ABV6ZZQ6</accession>
<proteinExistence type="predicted"/>
<dbReference type="PANTHER" id="PTHR33986">
    <property type="entry name" value="OS02G0535700 PROTEIN"/>
    <property type="match status" value="1"/>
</dbReference>
<keyword evidence="2" id="KW-1185">Reference proteome</keyword>
<dbReference type="EMBL" id="JBHRSV010000028">
    <property type="protein sequence ID" value="MFC2926921.1"/>
    <property type="molecule type" value="Genomic_DNA"/>
</dbReference>
<sequence>MGTTPKVIWAVADTRRGVENQAIGLAEAIARHLGDAVTARVTIRDDGYVTLPEHDTPDIWIGCGRPALKLARRHRKIFPGARFVYVQDPRNHYDRFDLIVAPGHDRVRKANAISMIGSPHRVTPDRLAKAEAAFAKHLAALPAPRATVLIGGPNKRFKVTPDVSANLEARIGDLLDAGYSLMLSVSRRTPKALTGALKARFGDDKRVWLFDGTGENPYFAFLAAADLICVTEDSTNMLVEAAATGKPLYSLPLDGDPGKFSRLYGALEAHGALRPLLGPVESWTYTPLDATAQAAREVVLRLGLEPQGAAA</sequence>
<dbReference type="SUPFAM" id="SSF53756">
    <property type="entry name" value="UDP-Glycosyltransferase/glycogen phosphorylase"/>
    <property type="match status" value="1"/>
</dbReference>
<dbReference type="RefSeq" id="WP_343162909.1">
    <property type="nucleotide sequence ID" value="NZ_JBHRSV010000028.1"/>
</dbReference>
<reference evidence="2" key="1">
    <citation type="journal article" date="2019" name="Int. J. Syst. Evol. Microbiol.">
        <title>The Global Catalogue of Microorganisms (GCM) 10K type strain sequencing project: providing services to taxonomists for standard genome sequencing and annotation.</title>
        <authorList>
            <consortium name="The Broad Institute Genomics Platform"/>
            <consortium name="The Broad Institute Genome Sequencing Center for Infectious Disease"/>
            <person name="Wu L."/>
            <person name="Ma J."/>
        </authorList>
    </citation>
    <scope>NUCLEOTIDE SEQUENCE [LARGE SCALE GENOMIC DNA]</scope>
    <source>
        <strain evidence="2">KCTC 52487</strain>
    </source>
</reference>